<sequence length="1327" mass="144051">MSSPPPIQPPDPAHEESSSLPLGSQPPPRADEGVWSRESFFQSNMTAYTKTLTSTATKIEAYEKERGAYRINHPEEKVFPRERYQRGGSLGILGYDELDRTGDFVAVSQYVWDNVRFKQLEEERPQGPAFERAVSRGGSGLDLETQERLEKKAKLAAMAGEQRGGGGSGDAAAALLSSMAESKKTVRVAPKVHVPYKWNAENPSDGIPWPDVECAHRANGPAHDRKQSLTHFKASDSKRVYDPFTGTYILPEVTAGGRAESKTVKLNYVPSKNAYVRGDVLSGLRNQKRHIRIKEASKYLAETRMSPEQREEMRKNALRERADLEMSKARDAVRQRKVHQAKMRAKLANIEERLKDPHNKHHRARARPSTAPAPGNDEDEAPAFGRPSSSAGRPGTADVLVINHDDDPASPRFTISDAELELLDGIRVKTPIWESIGKRMSSAGHTPWNRESFSREKFSGWLGGIRDLMTSRGKSAQQTPSAGRDEGLTGTTPATPSAPPMGLDGLTPDSPSKGSSRPQGRRKKRGASAPNDDGSSFATSHEFGDGSSLEDSIGMGSVGSAGSFEFLEDVSVDGGESSPSRRRKKKKSKGRKKGDDSLEDGGFTVVDMDGSSVAGSRLSPMTVGSSLAPSRLSPVSSKKSSGKKKRSKKKKGGGGDDDSTIATNLNMDVEAEAEAKTEEEKQAANLKSYVDGPGVATFEFIDDLSLASSMGTIKSGSSKRKGSKKSPARRGSSKRMQKLEEHDSDLSSMGSTSLPWAREEVDVRAVQSGDNEDESDFLKAQARNRSSSSYAGQGLEGHNEHAMRGSPIPMEGEGTELAVINEDGVNEMEIARSMVEEEKKRRADAGEAKMTEAEEEAFLKNELEALKPKVESAAIEGAKSAIVVAGKAGGFAFRIRNKVYKRGARMESYLIKKKVWPKKWRISGRESKSAGFTLAANDPLMQGQNLSTRVAYTAYLGLVKAYNSTAYASYLLVYALGGADNANTMGLRDFLVKRSMTGDEMVVAAADAERALVVRSLTQMKGAVPVDYRDHTGRTALIATVEASCKDMNDHELRDWSRSQRKQRVVRFLRGRGTTPEDSDTIRRMRDTKYERVLEVLIARGCDINAEMTGHVDENVTALHVAAIHGNVHRIKWLLARGAIADCTTESMMTPLHFAARHGKLDAATYLLKQDASMVATNDIGWTPLHFAARSGGTQMVKLLLKAGADKTMEDHEERTAVQIAQQFGNRSSFEVLRKWTEGVFEAKEALKFLAQTTVSDVCKFWCAAGPLAFAASRAGGRAADAGLLLYGAVEVAGAGLVSGDALAGAAAVQLLVAASYAYSELQSAFA</sequence>
<evidence type="ECO:0000313" key="6">
    <source>
        <dbReference type="Proteomes" id="UP001165060"/>
    </source>
</evidence>
<feature type="repeat" description="ANK" evidence="3">
    <location>
        <begin position="1147"/>
        <end position="1179"/>
    </location>
</feature>
<reference evidence="5 6" key="1">
    <citation type="journal article" date="2023" name="Commun. Biol.">
        <title>Genome analysis of Parmales, the sister group of diatoms, reveals the evolutionary specialization of diatoms from phago-mixotrophs to photoautotrophs.</title>
        <authorList>
            <person name="Ban H."/>
            <person name="Sato S."/>
            <person name="Yoshikawa S."/>
            <person name="Yamada K."/>
            <person name="Nakamura Y."/>
            <person name="Ichinomiya M."/>
            <person name="Sato N."/>
            <person name="Blanc-Mathieu R."/>
            <person name="Endo H."/>
            <person name="Kuwata A."/>
            <person name="Ogata H."/>
        </authorList>
    </citation>
    <scope>NUCLEOTIDE SEQUENCE [LARGE SCALE GENOMIC DNA]</scope>
</reference>
<keyword evidence="1" id="KW-0677">Repeat</keyword>
<evidence type="ECO:0000256" key="1">
    <source>
        <dbReference type="ARBA" id="ARBA00022737"/>
    </source>
</evidence>
<feature type="region of interest" description="Disordered" evidence="4">
    <location>
        <begin position="349"/>
        <end position="397"/>
    </location>
</feature>
<dbReference type="Pfam" id="PF12796">
    <property type="entry name" value="Ank_2"/>
    <property type="match status" value="2"/>
</dbReference>
<feature type="compositionally biased region" description="Polar residues" evidence="4">
    <location>
        <begin position="472"/>
        <end position="481"/>
    </location>
</feature>
<feature type="repeat" description="ANK" evidence="3">
    <location>
        <begin position="1114"/>
        <end position="1146"/>
    </location>
</feature>
<evidence type="ECO:0000256" key="4">
    <source>
        <dbReference type="SAM" id="MobiDB-lite"/>
    </source>
</evidence>
<feature type="region of interest" description="Disordered" evidence="4">
    <location>
        <begin position="709"/>
        <end position="799"/>
    </location>
</feature>
<keyword evidence="6" id="KW-1185">Reference proteome</keyword>
<feature type="compositionally biased region" description="Basic residues" evidence="4">
    <location>
        <begin position="640"/>
        <end position="652"/>
    </location>
</feature>
<comment type="caution">
    <text evidence="5">The sequence shown here is derived from an EMBL/GenBank/DDBJ whole genome shotgun (WGS) entry which is preliminary data.</text>
</comment>
<dbReference type="InterPro" id="IPR002110">
    <property type="entry name" value="Ankyrin_rpt"/>
</dbReference>
<feature type="compositionally biased region" description="Polar residues" evidence="4">
    <location>
        <begin position="509"/>
        <end position="518"/>
    </location>
</feature>
<feature type="compositionally biased region" description="Pro residues" evidence="4">
    <location>
        <begin position="1"/>
        <end position="11"/>
    </location>
</feature>
<protein>
    <submittedName>
        <fullName evidence="5">Uncharacterized protein</fullName>
    </submittedName>
</protein>
<feature type="compositionally biased region" description="Basic residues" evidence="4">
    <location>
        <begin position="717"/>
        <end position="736"/>
    </location>
</feature>
<feature type="non-terminal residue" evidence="5">
    <location>
        <position position="1327"/>
    </location>
</feature>
<dbReference type="PANTHER" id="PTHR24171:SF9">
    <property type="entry name" value="ANKYRIN REPEAT DOMAIN-CONTAINING PROTEIN 39"/>
    <property type="match status" value="1"/>
</dbReference>
<proteinExistence type="predicted"/>
<feature type="repeat" description="ANK" evidence="3">
    <location>
        <begin position="1180"/>
        <end position="1212"/>
    </location>
</feature>
<feature type="region of interest" description="Disordered" evidence="4">
    <location>
        <begin position="471"/>
        <end position="689"/>
    </location>
</feature>
<dbReference type="InterPro" id="IPR036770">
    <property type="entry name" value="Ankyrin_rpt-contain_sf"/>
</dbReference>
<name>A0ABQ6N265_9STRA</name>
<feature type="compositionally biased region" description="Basic and acidic residues" evidence="4">
    <location>
        <begin position="673"/>
        <end position="682"/>
    </location>
</feature>
<keyword evidence="2 3" id="KW-0040">ANK repeat</keyword>
<dbReference type="PROSITE" id="PS50088">
    <property type="entry name" value="ANK_REPEAT"/>
    <property type="match status" value="3"/>
</dbReference>
<feature type="compositionally biased region" description="Basic residues" evidence="4">
    <location>
        <begin position="580"/>
        <end position="592"/>
    </location>
</feature>
<dbReference type="Proteomes" id="UP001165060">
    <property type="component" value="Unassembled WGS sequence"/>
</dbReference>
<dbReference type="EMBL" id="BRYB01004836">
    <property type="protein sequence ID" value="GMI37751.1"/>
    <property type="molecule type" value="Genomic_DNA"/>
</dbReference>
<dbReference type="PROSITE" id="PS50297">
    <property type="entry name" value="ANK_REP_REGION"/>
    <property type="match status" value="3"/>
</dbReference>
<accession>A0ABQ6N265</accession>
<dbReference type="SUPFAM" id="SSF48403">
    <property type="entry name" value="Ankyrin repeat"/>
    <property type="match status" value="1"/>
</dbReference>
<dbReference type="Gene3D" id="1.25.40.20">
    <property type="entry name" value="Ankyrin repeat-containing domain"/>
    <property type="match status" value="1"/>
</dbReference>
<dbReference type="PANTHER" id="PTHR24171">
    <property type="entry name" value="ANKYRIN REPEAT DOMAIN-CONTAINING PROTEIN 39-RELATED"/>
    <property type="match status" value="1"/>
</dbReference>
<organism evidence="5 6">
    <name type="scientific">Tetraparma gracilis</name>
    <dbReference type="NCBI Taxonomy" id="2962635"/>
    <lineage>
        <taxon>Eukaryota</taxon>
        <taxon>Sar</taxon>
        <taxon>Stramenopiles</taxon>
        <taxon>Ochrophyta</taxon>
        <taxon>Bolidophyceae</taxon>
        <taxon>Parmales</taxon>
        <taxon>Triparmaceae</taxon>
        <taxon>Tetraparma</taxon>
    </lineage>
</organism>
<feature type="region of interest" description="Disordered" evidence="4">
    <location>
        <begin position="1"/>
        <end position="33"/>
    </location>
</feature>
<gene>
    <name evidence="5" type="ORF">TeGR_g3896</name>
</gene>
<evidence type="ECO:0000256" key="2">
    <source>
        <dbReference type="ARBA" id="ARBA00023043"/>
    </source>
</evidence>
<evidence type="ECO:0000313" key="5">
    <source>
        <dbReference type="EMBL" id="GMI37751.1"/>
    </source>
</evidence>
<evidence type="ECO:0000256" key="3">
    <source>
        <dbReference type="PROSITE-ProRule" id="PRU00023"/>
    </source>
</evidence>
<dbReference type="SMART" id="SM00248">
    <property type="entry name" value="ANK"/>
    <property type="match status" value="3"/>
</dbReference>